<dbReference type="Proteomes" id="UP000628109">
    <property type="component" value="Unassembled WGS sequence"/>
</dbReference>
<sequence length="140" mass="15157">MGMEVHAMGYFTALLIMAAAASPPSVEGRWLTEDRKGVVQIAPCGGQMCGRIAQVLDKGPGVPATDVNNPDPKLRGQPILGLLTLWGFRRDGAIWKGGRAYDPKSGRSYRATLGLNADGSLRLTGCVLFLCQSQRWTRLR</sequence>
<organism evidence="2 3">
    <name type="scientific">Sphingobium fuliginis (strain ATCC 27551)</name>
    <dbReference type="NCBI Taxonomy" id="336203"/>
    <lineage>
        <taxon>Bacteria</taxon>
        <taxon>Pseudomonadati</taxon>
        <taxon>Pseudomonadota</taxon>
        <taxon>Alphaproteobacteria</taxon>
        <taxon>Sphingomonadales</taxon>
        <taxon>Sphingomonadaceae</taxon>
        <taxon>Sphingobium</taxon>
    </lineage>
</organism>
<dbReference type="RefSeq" id="WP_025549813.1">
    <property type="nucleotide sequence ID" value="NZ_BMDU01000004.1"/>
</dbReference>
<keyword evidence="3" id="KW-1185">Reference proteome</keyword>
<feature type="domain" description="DUF2147" evidence="1">
    <location>
        <begin position="28"/>
        <end position="138"/>
    </location>
</feature>
<dbReference type="Pfam" id="PF09917">
    <property type="entry name" value="DUF2147"/>
    <property type="match status" value="1"/>
</dbReference>
<gene>
    <name evidence="2" type="ORF">GCM10019071_23820</name>
</gene>
<evidence type="ECO:0000259" key="1">
    <source>
        <dbReference type="Pfam" id="PF09917"/>
    </source>
</evidence>
<evidence type="ECO:0000313" key="3">
    <source>
        <dbReference type="Proteomes" id="UP000628109"/>
    </source>
</evidence>
<dbReference type="PANTHER" id="PTHR36919">
    <property type="entry name" value="BLR1215 PROTEIN"/>
    <property type="match status" value="1"/>
</dbReference>
<comment type="caution">
    <text evidence="2">The sequence shown here is derived from an EMBL/GenBank/DDBJ whole genome shotgun (WGS) entry which is preliminary data.</text>
</comment>
<dbReference type="Gene3D" id="2.40.128.520">
    <property type="match status" value="1"/>
</dbReference>
<reference evidence="3" key="1">
    <citation type="journal article" date="2019" name="Int. J. Syst. Evol. Microbiol.">
        <title>The Global Catalogue of Microorganisms (GCM) 10K type strain sequencing project: providing services to taxonomists for standard genome sequencing and annotation.</title>
        <authorList>
            <consortium name="The Broad Institute Genomics Platform"/>
            <consortium name="The Broad Institute Genome Sequencing Center for Infectious Disease"/>
            <person name="Wu L."/>
            <person name="Ma J."/>
        </authorList>
    </citation>
    <scope>NUCLEOTIDE SEQUENCE [LARGE SCALE GENOMIC DNA]</scope>
    <source>
        <strain evidence="3">CCM 7327</strain>
    </source>
</reference>
<dbReference type="PANTHER" id="PTHR36919:SF2">
    <property type="entry name" value="BLL6627 PROTEIN"/>
    <property type="match status" value="1"/>
</dbReference>
<protein>
    <recommendedName>
        <fullName evidence="1">DUF2147 domain-containing protein</fullName>
    </recommendedName>
</protein>
<proteinExistence type="predicted"/>
<accession>A0ABQ1EZ09</accession>
<dbReference type="InterPro" id="IPR019223">
    <property type="entry name" value="DUF2147"/>
</dbReference>
<name>A0ABQ1EZ09_SPHSA</name>
<dbReference type="EMBL" id="BMDU01000004">
    <property type="protein sequence ID" value="GFZ92771.1"/>
    <property type="molecule type" value="Genomic_DNA"/>
</dbReference>
<evidence type="ECO:0000313" key="2">
    <source>
        <dbReference type="EMBL" id="GFZ92771.1"/>
    </source>
</evidence>